<keyword evidence="1" id="KW-0472">Membrane</keyword>
<keyword evidence="1" id="KW-1133">Transmembrane helix</keyword>
<accession>A0A919SQ50</accession>
<organism evidence="2 3">
    <name type="scientific">Actinoplanes auranticolor</name>
    <dbReference type="NCBI Taxonomy" id="47988"/>
    <lineage>
        <taxon>Bacteria</taxon>
        <taxon>Bacillati</taxon>
        <taxon>Actinomycetota</taxon>
        <taxon>Actinomycetes</taxon>
        <taxon>Micromonosporales</taxon>
        <taxon>Micromonosporaceae</taxon>
        <taxon>Actinoplanes</taxon>
    </lineage>
</organism>
<evidence type="ECO:0000313" key="2">
    <source>
        <dbReference type="EMBL" id="GIM75023.1"/>
    </source>
</evidence>
<dbReference type="EMBL" id="BOQL01000054">
    <property type="protein sequence ID" value="GIM75023.1"/>
    <property type="molecule type" value="Genomic_DNA"/>
</dbReference>
<dbReference type="Proteomes" id="UP000681340">
    <property type="component" value="Unassembled WGS sequence"/>
</dbReference>
<evidence type="ECO:0000313" key="3">
    <source>
        <dbReference type="Proteomes" id="UP000681340"/>
    </source>
</evidence>
<keyword evidence="3" id="KW-1185">Reference proteome</keyword>
<feature type="transmembrane region" description="Helical" evidence="1">
    <location>
        <begin position="70"/>
        <end position="88"/>
    </location>
</feature>
<comment type="caution">
    <text evidence="2">The sequence shown here is derived from an EMBL/GenBank/DDBJ whole genome shotgun (WGS) entry which is preliminary data.</text>
</comment>
<feature type="transmembrane region" description="Helical" evidence="1">
    <location>
        <begin position="45"/>
        <end position="64"/>
    </location>
</feature>
<dbReference type="AlphaFoldDB" id="A0A919SQ50"/>
<dbReference type="RefSeq" id="WP_212992278.1">
    <property type="nucleotide sequence ID" value="NZ_BAABEA010000020.1"/>
</dbReference>
<name>A0A919SQ50_9ACTN</name>
<gene>
    <name evidence="2" type="ORF">Aau02nite_63890</name>
</gene>
<reference evidence="2" key="1">
    <citation type="submission" date="2021-03" db="EMBL/GenBank/DDBJ databases">
        <title>Whole genome shotgun sequence of Actinoplanes auranticolor NBRC 12245.</title>
        <authorList>
            <person name="Komaki H."/>
            <person name="Tamura T."/>
        </authorList>
    </citation>
    <scope>NUCLEOTIDE SEQUENCE</scope>
    <source>
        <strain evidence="2">NBRC 12245</strain>
    </source>
</reference>
<sequence>MNTATDLILIGALAGVWLTAGLLADALPGARTARELRRRARTLSMLVGGGVAVFIAVPLVTGILSGTSAAPAAAVLPAVPALIVVLVTTRRLAQVRRGAGAFATAPLTPAPPALLAAAAHPLVATPLQVTGLAALAGVPIAAGVIEVPGAQVAGIVLTVVGVAVLALGIRHAIRHSRLNVKVFAPIGKVRLRPVPVRHTAAETYTALPLETGPAENYASSARRAA</sequence>
<feature type="transmembrane region" description="Helical" evidence="1">
    <location>
        <begin position="151"/>
        <end position="169"/>
    </location>
</feature>
<proteinExistence type="predicted"/>
<evidence type="ECO:0000256" key="1">
    <source>
        <dbReference type="SAM" id="Phobius"/>
    </source>
</evidence>
<keyword evidence="1" id="KW-0812">Transmembrane</keyword>
<feature type="transmembrane region" description="Helical" evidence="1">
    <location>
        <begin position="6"/>
        <end position="24"/>
    </location>
</feature>
<protein>
    <submittedName>
        <fullName evidence="2">Uncharacterized protein</fullName>
    </submittedName>
</protein>